<dbReference type="Gene3D" id="3.30.230.120">
    <property type="match status" value="1"/>
</dbReference>
<evidence type="ECO:0000256" key="5">
    <source>
        <dbReference type="ARBA" id="ARBA00038121"/>
    </source>
</evidence>
<dbReference type="EMBL" id="JABCQG010000004">
    <property type="protein sequence ID" value="MBF0858520.1"/>
    <property type="molecule type" value="Genomic_DNA"/>
</dbReference>
<dbReference type="InterPro" id="IPR020568">
    <property type="entry name" value="Ribosomal_Su5_D2-typ_SF"/>
</dbReference>
<evidence type="ECO:0000313" key="9">
    <source>
        <dbReference type="Proteomes" id="UP000623107"/>
    </source>
</evidence>
<reference evidence="9" key="1">
    <citation type="submission" date="2020-04" db="EMBL/GenBank/DDBJ databases">
        <title>Description of novel Gluconacetobacter.</title>
        <authorList>
            <person name="Sombolestani A."/>
        </authorList>
    </citation>
    <scope>NUCLEOTIDE SEQUENCE [LARGE SCALE GENOMIC DNA]</scope>
    <source>
        <strain evidence="9">LMG 31484</strain>
    </source>
</reference>
<name>A0ABR9Y454_9PROT</name>
<proteinExistence type="inferred from homology"/>
<reference evidence="8 9" key="2">
    <citation type="submission" date="2020-11" db="EMBL/GenBank/DDBJ databases">
        <title>Description of novel Gluconobacter species.</title>
        <authorList>
            <person name="Cleenwerck I."/>
            <person name="Cnockaert M."/>
            <person name="Borremans W."/>
            <person name="Wieme A.D."/>
            <person name="De Vuyst L."/>
            <person name="Vandamme P."/>
        </authorList>
    </citation>
    <scope>NUCLEOTIDE SEQUENCE [LARGE SCALE GENOMIC DNA]</scope>
    <source>
        <strain evidence="8 9">LMG 31484</strain>
    </source>
</reference>
<evidence type="ECO:0000313" key="8">
    <source>
        <dbReference type="EMBL" id="MBF0858520.1"/>
    </source>
</evidence>
<feature type="domain" description="GHMP kinase N-terminal" evidence="6">
    <location>
        <begin position="111"/>
        <end position="189"/>
    </location>
</feature>
<evidence type="ECO:0000256" key="1">
    <source>
        <dbReference type="ARBA" id="ARBA00022679"/>
    </source>
</evidence>
<dbReference type="PANTHER" id="PTHR32463">
    <property type="entry name" value="L-FUCOSE KINASE"/>
    <property type="match status" value="1"/>
</dbReference>
<evidence type="ECO:0000259" key="7">
    <source>
        <dbReference type="Pfam" id="PF08544"/>
    </source>
</evidence>
<keyword evidence="4" id="KW-0067">ATP-binding</keyword>
<feature type="domain" description="GHMP kinase C-terminal" evidence="7">
    <location>
        <begin position="266"/>
        <end position="344"/>
    </location>
</feature>
<comment type="similarity">
    <text evidence="5">Belongs to the GHMP kinase family.</text>
</comment>
<keyword evidence="9" id="KW-1185">Reference proteome</keyword>
<evidence type="ECO:0000256" key="4">
    <source>
        <dbReference type="ARBA" id="ARBA00022840"/>
    </source>
</evidence>
<dbReference type="InterPro" id="IPR036554">
    <property type="entry name" value="GHMP_kinase_C_sf"/>
</dbReference>
<gene>
    <name evidence="8" type="ORF">HKD24_04715</name>
</gene>
<evidence type="ECO:0000256" key="2">
    <source>
        <dbReference type="ARBA" id="ARBA00022741"/>
    </source>
</evidence>
<dbReference type="Pfam" id="PF00288">
    <property type="entry name" value="GHMP_kinases_N"/>
    <property type="match status" value="1"/>
</dbReference>
<evidence type="ECO:0000259" key="6">
    <source>
        <dbReference type="Pfam" id="PF00288"/>
    </source>
</evidence>
<dbReference type="PIRSF" id="PIRSF036406">
    <property type="entry name" value="Hept_kin"/>
    <property type="match status" value="1"/>
</dbReference>
<dbReference type="SUPFAM" id="SSF55060">
    <property type="entry name" value="GHMP Kinase, C-terminal domain"/>
    <property type="match status" value="1"/>
</dbReference>
<dbReference type="InterPro" id="IPR052203">
    <property type="entry name" value="GHMP_Kinase-Related"/>
</dbReference>
<organism evidence="8 9">
    <name type="scientific">Gluconobacter vitians</name>
    <dbReference type="NCBI Taxonomy" id="2728102"/>
    <lineage>
        <taxon>Bacteria</taxon>
        <taxon>Pseudomonadati</taxon>
        <taxon>Pseudomonadota</taxon>
        <taxon>Alphaproteobacteria</taxon>
        <taxon>Acetobacterales</taxon>
        <taxon>Acetobacteraceae</taxon>
        <taxon>Gluconobacter</taxon>
    </lineage>
</organism>
<comment type="caution">
    <text evidence="8">The sequence shown here is derived from an EMBL/GenBank/DDBJ whole genome shotgun (WGS) entry which is preliminary data.</text>
</comment>
<keyword evidence="2" id="KW-0547">Nucleotide-binding</keyword>
<keyword evidence="1" id="KW-0808">Transferase</keyword>
<dbReference type="Pfam" id="PF08544">
    <property type="entry name" value="GHMP_kinases_C"/>
    <property type="match status" value="1"/>
</dbReference>
<keyword evidence="3" id="KW-0418">Kinase</keyword>
<dbReference type="Proteomes" id="UP000623107">
    <property type="component" value="Unassembled WGS sequence"/>
</dbReference>
<accession>A0ABR9Y454</accession>
<dbReference type="InterPro" id="IPR013750">
    <property type="entry name" value="GHMP_kinase_C_dom"/>
</dbReference>
<dbReference type="SUPFAM" id="SSF54211">
    <property type="entry name" value="Ribosomal protein S5 domain 2-like"/>
    <property type="match status" value="1"/>
</dbReference>
<dbReference type="InterPro" id="IPR006204">
    <property type="entry name" value="GHMP_kinase_N_dom"/>
</dbReference>
<dbReference type="PRINTS" id="PR00960">
    <property type="entry name" value="LMBPPROTEIN"/>
</dbReference>
<protein>
    <submittedName>
        <fullName evidence="8">Dehydrogenase</fullName>
    </submittedName>
</protein>
<dbReference type="PANTHER" id="PTHR32463:SF0">
    <property type="entry name" value="L-FUCOSE KINASE"/>
    <property type="match status" value="1"/>
</dbReference>
<dbReference type="RefSeq" id="WP_322783276.1">
    <property type="nucleotide sequence ID" value="NZ_JABCQG010000004.1"/>
</dbReference>
<dbReference type="InterPro" id="IPR014606">
    <property type="entry name" value="Heptose_7-P_kinase"/>
</dbReference>
<evidence type="ECO:0000256" key="3">
    <source>
        <dbReference type="ARBA" id="ARBA00022777"/>
    </source>
</evidence>
<dbReference type="InterPro" id="IPR001174">
    <property type="entry name" value="HddA/FKP"/>
</dbReference>
<sequence length="362" mass="39118">MNIEFHTRPSHARSVIGTRDVVRARVPLRLGLAGGGTDLSPYCDDFGGAVLNTTIDRYAYAFIERSQDGCVHFVAPDVELDEAFAVDQINEDVPKQANLKLHAGVLVGISRRFNVPVEPWRITSFVDAPPGSGLGSSSALVVALVEAFVRLLHLPLGPYDVAHLAYEIERVDLGLQGGKQDQYAGTFGGTNFIEFLADDRVIVNPLRISDGIRNEVETSLVIAFTGVSRASADIIAEQRSGLIQVTEETMRNMHRLKQDAHDMKNALLQGNVVQMAEILNRSWKAKKSTARGISNPLIESLYTQAMKDGAIGGKVSGAGGGGFMMFIVPPDRRVQVIRSLNTSGAQASGVHLVAEGAETWLS</sequence>